<dbReference type="EMBL" id="OAOQ01000006">
    <property type="protein sequence ID" value="SNX70474.1"/>
    <property type="molecule type" value="Genomic_DNA"/>
</dbReference>
<sequence>MAKTGFFTRIMNLFGKGGSPSARPAPQAAVSQPQAKPGRAAAKRARKAALMHRRGGR</sequence>
<keyword evidence="3" id="KW-1185">Reference proteome</keyword>
<name>A0A285CSJ5_9RHOB</name>
<gene>
    <name evidence="2" type="ORF">SAMN05878503_10663</name>
</gene>
<accession>A0A285CSJ5</accession>
<protein>
    <submittedName>
        <fullName evidence="2">Uncharacterized protein</fullName>
    </submittedName>
</protein>
<evidence type="ECO:0000313" key="3">
    <source>
        <dbReference type="Proteomes" id="UP000219467"/>
    </source>
</evidence>
<reference evidence="3" key="1">
    <citation type="submission" date="2017-08" db="EMBL/GenBank/DDBJ databases">
        <authorList>
            <person name="Varghese N."/>
            <person name="Submissions S."/>
        </authorList>
    </citation>
    <scope>NUCLEOTIDE SEQUENCE [LARGE SCALE GENOMIC DNA]</scope>
    <source>
        <strain evidence="3">JA234</strain>
    </source>
</reference>
<feature type="compositionally biased region" description="Low complexity" evidence="1">
    <location>
        <begin position="19"/>
        <end position="40"/>
    </location>
</feature>
<feature type="compositionally biased region" description="Basic residues" evidence="1">
    <location>
        <begin position="41"/>
        <end position="57"/>
    </location>
</feature>
<dbReference type="RefSeq" id="WP_176504529.1">
    <property type="nucleotide sequence ID" value="NZ_OAOQ01000006.1"/>
</dbReference>
<dbReference type="Proteomes" id="UP000219467">
    <property type="component" value="Unassembled WGS sequence"/>
</dbReference>
<organism evidence="2 3">
    <name type="scientific">Cereibacter ovatus</name>
    <dbReference type="NCBI Taxonomy" id="439529"/>
    <lineage>
        <taxon>Bacteria</taxon>
        <taxon>Pseudomonadati</taxon>
        <taxon>Pseudomonadota</taxon>
        <taxon>Alphaproteobacteria</taxon>
        <taxon>Rhodobacterales</taxon>
        <taxon>Paracoccaceae</taxon>
        <taxon>Cereibacter</taxon>
    </lineage>
</organism>
<evidence type="ECO:0000256" key="1">
    <source>
        <dbReference type="SAM" id="MobiDB-lite"/>
    </source>
</evidence>
<feature type="region of interest" description="Disordered" evidence="1">
    <location>
        <begin position="16"/>
        <end position="57"/>
    </location>
</feature>
<proteinExistence type="predicted"/>
<evidence type="ECO:0000313" key="2">
    <source>
        <dbReference type="EMBL" id="SNX70474.1"/>
    </source>
</evidence>
<dbReference type="AlphaFoldDB" id="A0A285CSJ5"/>